<dbReference type="Proteomes" id="UP000008867">
    <property type="component" value="Chromosome 12"/>
</dbReference>
<reference evidence="2 3" key="1">
    <citation type="journal article" date="2010" name="Science">
        <title>Pathogenicity determinants in smut fungi revealed by genome comparison.</title>
        <authorList>
            <person name="Schirawski J."/>
            <person name="Mannhaupt G."/>
            <person name="Muench K."/>
            <person name="Brefort T."/>
            <person name="Schipper K."/>
            <person name="Doehlemann G."/>
            <person name="Di Stasio M."/>
            <person name="Roessel N."/>
            <person name="Mendoza-Mendoza A."/>
            <person name="Pester D."/>
            <person name="Mueller O."/>
            <person name="Winterberg B."/>
            <person name="Meyer E."/>
            <person name="Ghareeb H."/>
            <person name="Wollenberg T."/>
            <person name="Muensterkoetter M."/>
            <person name="Wong P."/>
            <person name="Walter M."/>
            <person name="Stukenbrock E."/>
            <person name="Gueldener U."/>
            <person name="Kahmann R."/>
        </authorList>
    </citation>
    <scope>NUCLEOTIDE SEQUENCE [LARGE SCALE GENOMIC DNA]</scope>
    <source>
        <strain evidence="3">SRZ2</strain>
    </source>
</reference>
<name>E6ZNN7_SPORE</name>
<feature type="signal peptide" evidence="1">
    <location>
        <begin position="1"/>
        <end position="24"/>
    </location>
</feature>
<dbReference type="OrthoDB" id="10514928at2759"/>
<evidence type="ECO:0000313" key="3">
    <source>
        <dbReference type="Proteomes" id="UP000008867"/>
    </source>
</evidence>
<evidence type="ECO:0000313" key="2">
    <source>
        <dbReference type="EMBL" id="CBQ68888.1"/>
    </source>
</evidence>
<feature type="chain" id="PRO_5003216861" description="Mig1 protein" evidence="1">
    <location>
        <begin position="25"/>
        <end position="139"/>
    </location>
</feature>
<evidence type="ECO:0000256" key="1">
    <source>
        <dbReference type="SAM" id="SignalP"/>
    </source>
</evidence>
<dbReference type="HOGENOM" id="CLU_1846394_0_0_1"/>
<proteinExistence type="predicted"/>
<keyword evidence="3" id="KW-1185">Reference proteome</keyword>
<gene>
    <name evidence="2" type="ORF">sr15147</name>
</gene>
<evidence type="ECO:0008006" key="4">
    <source>
        <dbReference type="Google" id="ProtNLM"/>
    </source>
</evidence>
<protein>
    <recommendedName>
        <fullName evidence="4">Mig1 protein</fullName>
    </recommendedName>
</protein>
<organism evidence="2 3">
    <name type="scientific">Sporisorium reilianum (strain SRZ2)</name>
    <name type="common">Maize head smut fungus</name>
    <dbReference type="NCBI Taxonomy" id="999809"/>
    <lineage>
        <taxon>Eukaryota</taxon>
        <taxon>Fungi</taxon>
        <taxon>Dikarya</taxon>
        <taxon>Basidiomycota</taxon>
        <taxon>Ustilaginomycotina</taxon>
        <taxon>Ustilaginomycetes</taxon>
        <taxon>Ustilaginales</taxon>
        <taxon>Ustilaginaceae</taxon>
        <taxon>Sporisorium</taxon>
    </lineage>
</organism>
<sequence>MRNSFFLVSTIALVALMHIRIVDAAAVPSIWSIFCKNGAKHPATRYACFESQEGKANYRSEDLHDAAVVYNPSNPNQFLVVLEEDQASATLTTPQYTLKVYGYLQEPDNCINFELFSHNDQLTVESSAYCQSYPAPQII</sequence>
<dbReference type="AlphaFoldDB" id="E6ZNN7"/>
<accession>E6ZNN7</accession>
<keyword evidence="1" id="KW-0732">Signal</keyword>
<dbReference type="EMBL" id="FQ311433">
    <property type="protein sequence ID" value="CBQ68888.1"/>
    <property type="molecule type" value="Genomic_DNA"/>
</dbReference>
<dbReference type="VEuPathDB" id="FungiDB:sr15147"/>